<dbReference type="RefSeq" id="WP_284197089.1">
    <property type="nucleotide sequence ID" value="NZ_BSOG01000003.1"/>
</dbReference>
<name>A0ABQ5YL66_9NEIS</name>
<sequence>MTTKTSKAQAEVSVADVSELTRAQLAEIAGVDETLLQDDPMKTRRVWVTVPKGPKGDVPYVSPSVNGKTIQIERGRKVSIPEAYWLAMLNQVEQRYDDQGEPEEEANVLNAQLHGYDKGE</sequence>
<comment type="caution">
    <text evidence="1">The sequence shown here is derived from an EMBL/GenBank/DDBJ whole genome shotgun (WGS) entry which is preliminary data.</text>
</comment>
<evidence type="ECO:0000313" key="1">
    <source>
        <dbReference type="EMBL" id="GLR13996.1"/>
    </source>
</evidence>
<gene>
    <name evidence="1" type="ORF">GCM10007907_27860</name>
</gene>
<reference evidence="2" key="1">
    <citation type="journal article" date="2019" name="Int. J. Syst. Evol. Microbiol.">
        <title>The Global Catalogue of Microorganisms (GCM) 10K type strain sequencing project: providing services to taxonomists for standard genome sequencing and annotation.</title>
        <authorList>
            <consortium name="The Broad Institute Genomics Platform"/>
            <consortium name="The Broad Institute Genome Sequencing Center for Infectious Disease"/>
            <person name="Wu L."/>
            <person name="Ma J."/>
        </authorList>
    </citation>
    <scope>NUCLEOTIDE SEQUENCE [LARGE SCALE GENOMIC DNA]</scope>
    <source>
        <strain evidence="2">NBRC 110044</strain>
    </source>
</reference>
<dbReference type="EMBL" id="BSOG01000003">
    <property type="protein sequence ID" value="GLR13996.1"/>
    <property type="molecule type" value="Genomic_DNA"/>
</dbReference>
<evidence type="ECO:0000313" key="2">
    <source>
        <dbReference type="Proteomes" id="UP001156706"/>
    </source>
</evidence>
<protein>
    <submittedName>
        <fullName evidence="1">Uncharacterized protein</fullName>
    </submittedName>
</protein>
<dbReference type="Proteomes" id="UP001156706">
    <property type="component" value="Unassembled WGS sequence"/>
</dbReference>
<organism evidence="1 2">
    <name type="scientific">Chitinimonas prasina</name>
    <dbReference type="NCBI Taxonomy" id="1434937"/>
    <lineage>
        <taxon>Bacteria</taxon>
        <taxon>Pseudomonadati</taxon>
        <taxon>Pseudomonadota</taxon>
        <taxon>Betaproteobacteria</taxon>
        <taxon>Neisseriales</taxon>
        <taxon>Chitinibacteraceae</taxon>
        <taxon>Chitinimonas</taxon>
    </lineage>
</organism>
<accession>A0ABQ5YL66</accession>
<proteinExistence type="predicted"/>
<keyword evidence="2" id="KW-1185">Reference proteome</keyword>